<comment type="similarity">
    <text evidence="1 2">Belongs to the UPF0301 (AlgH) family.</text>
</comment>
<dbReference type="InterPro" id="IPR003774">
    <property type="entry name" value="AlgH-like"/>
</dbReference>
<evidence type="ECO:0000313" key="3">
    <source>
        <dbReference type="EMBL" id="MDR7379200.1"/>
    </source>
</evidence>
<sequence length="192" mass="20776">MNLTHHFLIAMPGLEDEAFAKSVVYLCEHSPRGAMGLVINKPSEISLKSLFDKVELPLRRADLSDSPVFQGGPVQTERGFVLHEAFSGTDIDPSESVYASTMAIPGGLEMTTSKDVLEALSTGAGPRRVLISLGYSAWGEGQLEAELGENSWLTVEADLAVIFDTPVEQRYDKALMLLGLQAWMLSPEAGHA</sequence>
<dbReference type="EMBL" id="JAVDXT010000004">
    <property type="protein sequence ID" value="MDR7379200.1"/>
    <property type="molecule type" value="Genomic_DNA"/>
</dbReference>
<keyword evidence="4" id="KW-1185">Reference proteome</keyword>
<dbReference type="PANTHER" id="PTHR30327">
    <property type="entry name" value="UNCHARACTERIZED PROTEIN YQGE"/>
    <property type="match status" value="1"/>
</dbReference>
<dbReference type="PANTHER" id="PTHR30327:SF1">
    <property type="entry name" value="UPF0301 PROTEIN YQGE"/>
    <property type="match status" value="1"/>
</dbReference>
<dbReference type="HAMAP" id="MF_00758">
    <property type="entry name" value="UPF0301"/>
    <property type="match status" value="1"/>
</dbReference>
<evidence type="ECO:0000313" key="4">
    <source>
        <dbReference type="Proteomes" id="UP001180487"/>
    </source>
</evidence>
<evidence type="ECO:0000256" key="1">
    <source>
        <dbReference type="ARBA" id="ARBA00009600"/>
    </source>
</evidence>
<evidence type="ECO:0000256" key="2">
    <source>
        <dbReference type="HAMAP-Rule" id="MF_00758"/>
    </source>
</evidence>
<protein>
    <recommendedName>
        <fullName evidence="2">UPF0301 protein J2X19_003894</fullName>
    </recommendedName>
</protein>
<gene>
    <name evidence="3" type="ORF">J2X19_003894</name>
</gene>
<dbReference type="SUPFAM" id="SSF143456">
    <property type="entry name" value="VC0467-like"/>
    <property type="match status" value="1"/>
</dbReference>
<dbReference type="Pfam" id="PF02622">
    <property type="entry name" value="DUF179"/>
    <property type="match status" value="1"/>
</dbReference>
<name>A0ABU2CCZ8_9BURK</name>
<comment type="caution">
    <text evidence="3">The sequence shown here is derived from an EMBL/GenBank/DDBJ whole genome shotgun (WGS) entry which is preliminary data.</text>
</comment>
<proteinExistence type="inferred from homology"/>
<accession>A0ABU2CCZ8</accession>
<dbReference type="Gene3D" id="3.40.1740.10">
    <property type="entry name" value="VC0467-like"/>
    <property type="match status" value="1"/>
</dbReference>
<organism evidence="3 4">
    <name type="scientific">Rhodoferax ferrireducens</name>
    <dbReference type="NCBI Taxonomy" id="192843"/>
    <lineage>
        <taxon>Bacteria</taxon>
        <taxon>Pseudomonadati</taxon>
        <taxon>Pseudomonadota</taxon>
        <taxon>Betaproteobacteria</taxon>
        <taxon>Burkholderiales</taxon>
        <taxon>Comamonadaceae</taxon>
        <taxon>Rhodoferax</taxon>
    </lineage>
</organism>
<dbReference type="NCBIfam" id="NF001266">
    <property type="entry name" value="PRK00228.1-1"/>
    <property type="match status" value="1"/>
</dbReference>
<dbReference type="Proteomes" id="UP001180487">
    <property type="component" value="Unassembled WGS sequence"/>
</dbReference>
<reference evidence="3 4" key="1">
    <citation type="submission" date="2023-07" db="EMBL/GenBank/DDBJ databases">
        <title>Sorghum-associated microbial communities from plants grown in Nebraska, USA.</title>
        <authorList>
            <person name="Schachtman D."/>
        </authorList>
    </citation>
    <scope>NUCLEOTIDE SEQUENCE [LARGE SCALE GENOMIC DNA]</scope>
    <source>
        <strain evidence="3 4">BE313</strain>
    </source>
</reference>